<evidence type="ECO:0000256" key="3">
    <source>
        <dbReference type="ARBA" id="ARBA00023082"/>
    </source>
</evidence>
<dbReference type="Gene3D" id="1.10.10.10">
    <property type="entry name" value="Winged helix-like DNA-binding domain superfamily/Winged helix DNA-binding domain"/>
    <property type="match status" value="1"/>
</dbReference>
<accession>A0ABY6J4U5</accession>
<feature type="domain" description="RNA polymerase sigma-70 region 2" evidence="5">
    <location>
        <begin position="36"/>
        <end position="101"/>
    </location>
</feature>
<sequence length="206" mass="24084">MFIPEIRLTGLVNTLHNEKWLLQQVSEGDENSFEQLYRHYYPRLRPFVCKHTGSDAQAEEIIQETFIRIWLNREKLPEVTHFSAWVYKVASREFLTALRKKLTYEEKIGALQYAAGEVASSPFEQMQVREIKALVSEAVERLPDQRRRVFRMSRDQGLKVNEIAEQLSISPQTVKNMLTTSLRQIREHLAAAGHPYLLIYLILNIL</sequence>
<dbReference type="Proteomes" id="UP001162741">
    <property type="component" value="Chromosome"/>
</dbReference>
<dbReference type="EMBL" id="CP107006">
    <property type="protein sequence ID" value="UYQ94525.1"/>
    <property type="molecule type" value="Genomic_DNA"/>
</dbReference>
<protein>
    <submittedName>
        <fullName evidence="7">RNA polymerase sigma-70 factor</fullName>
    </submittedName>
</protein>
<reference evidence="7" key="1">
    <citation type="submission" date="2022-10" db="EMBL/GenBank/DDBJ databases">
        <title>Chitinophaga sp. nov., isolated from soil.</title>
        <authorList>
            <person name="Jeon C.O."/>
        </authorList>
    </citation>
    <scope>NUCLEOTIDE SEQUENCE</scope>
    <source>
        <strain evidence="7">R8</strain>
    </source>
</reference>
<comment type="similarity">
    <text evidence="1">Belongs to the sigma-70 factor family. ECF subfamily.</text>
</comment>
<keyword evidence="2" id="KW-0805">Transcription regulation</keyword>
<dbReference type="InterPro" id="IPR013325">
    <property type="entry name" value="RNA_pol_sigma_r2"/>
</dbReference>
<evidence type="ECO:0000259" key="5">
    <source>
        <dbReference type="Pfam" id="PF04542"/>
    </source>
</evidence>
<evidence type="ECO:0000259" key="6">
    <source>
        <dbReference type="Pfam" id="PF08281"/>
    </source>
</evidence>
<organism evidence="7 8">
    <name type="scientific">Chitinophaga horti</name>
    <dbReference type="NCBI Taxonomy" id="2920382"/>
    <lineage>
        <taxon>Bacteria</taxon>
        <taxon>Pseudomonadati</taxon>
        <taxon>Bacteroidota</taxon>
        <taxon>Chitinophagia</taxon>
        <taxon>Chitinophagales</taxon>
        <taxon>Chitinophagaceae</taxon>
        <taxon>Chitinophaga</taxon>
    </lineage>
</organism>
<dbReference type="InterPro" id="IPR013249">
    <property type="entry name" value="RNA_pol_sigma70_r4_t2"/>
</dbReference>
<dbReference type="PANTHER" id="PTHR43133">
    <property type="entry name" value="RNA POLYMERASE ECF-TYPE SIGMA FACTO"/>
    <property type="match status" value="1"/>
</dbReference>
<name>A0ABY6J4U5_9BACT</name>
<dbReference type="Pfam" id="PF04542">
    <property type="entry name" value="Sigma70_r2"/>
    <property type="match status" value="1"/>
</dbReference>
<dbReference type="Pfam" id="PF08281">
    <property type="entry name" value="Sigma70_r4_2"/>
    <property type="match status" value="1"/>
</dbReference>
<keyword evidence="4" id="KW-0804">Transcription</keyword>
<dbReference type="NCBIfam" id="TIGR02937">
    <property type="entry name" value="sigma70-ECF"/>
    <property type="match status" value="1"/>
</dbReference>
<feature type="domain" description="RNA polymerase sigma factor 70 region 4 type 2" evidence="6">
    <location>
        <begin position="135"/>
        <end position="183"/>
    </location>
</feature>
<dbReference type="SUPFAM" id="SSF88659">
    <property type="entry name" value="Sigma3 and sigma4 domains of RNA polymerase sigma factors"/>
    <property type="match status" value="1"/>
</dbReference>
<dbReference type="PANTHER" id="PTHR43133:SF46">
    <property type="entry name" value="RNA POLYMERASE SIGMA-70 FACTOR ECF SUBFAMILY"/>
    <property type="match status" value="1"/>
</dbReference>
<dbReference type="InterPro" id="IPR007627">
    <property type="entry name" value="RNA_pol_sigma70_r2"/>
</dbReference>
<dbReference type="Gene3D" id="1.10.1740.10">
    <property type="match status" value="1"/>
</dbReference>
<evidence type="ECO:0000313" key="8">
    <source>
        <dbReference type="Proteomes" id="UP001162741"/>
    </source>
</evidence>
<dbReference type="NCBIfam" id="TIGR02985">
    <property type="entry name" value="Sig70_bacteroi1"/>
    <property type="match status" value="1"/>
</dbReference>
<dbReference type="InterPro" id="IPR014327">
    <property type="entry name" value="RNA_pol_sigma70_bacteroid"/>
</dbReference>
<proteinExistence type="inferred from homology"/>
<evidence type="ECO:0000256" key="1">
    <source>
        <dbReference type="ARBA" id="ARBA00010641"/>
    </source>
</evidence>
<keyword evidence="8" id="KW-1185">Reference proteome</keyword>
<gene>
    <name evidence="7" type="ORF">MKQ68_05400</name>
</gene>
<dbReference type="InterPro" id="IPR036388">
    <property type="entry name" value="WH-like_DNA-bd_sf"/>
</dbReference>
<dbReference type="InterPro" id="IPR013324">
    <property type="entry name" value="RNA_pol_sigma_r3/r4-like"/>
</dbReference>
<evidence type="ECO:0000313" key="7">
    <source>
        <dbReference type="EMBL" id="UYQ94525.1"/>
    </source>
</evidence>
<evidence type="ECO:0000256" key="4">
    <source>
        <dbReference type="ARBA" id="ARBA00023163"/>
    </source>
</evidence>
<keyword evidence="3" id="KW-0731">Sigma factor</keyword>
<dbReference type="SUPFAM" id="SSF88946">
    <property type="entry name" value="Sigma2 domain of RNA polymerase sigma factors"/>
    <property type="match status" value="1"/>
</dbReference>
<dbReference type="RefSeq" id="WP_264282399.1">
    <property type="nucleotide sequence ID" value="NZ_CP107006.1"/>
</dbReference>
<evidence type="ECO:0000256" key="2">
    <source>
        <dbReference type="ARBA" id="ARBA00023015"/>
    </source>
</evidence>
<dbReference type="InterPro" id="IPR039425">
    <property type="entry name" value="RNA_pol_sigma-70-like"/>
</dbReference>
<dbReference type="InterPro" id="IPR014284">
    <property type="entry name" value="RNA_pol_sigma-70_dom"/>
</dbReference>